<dbReference type="SUPFAM" id="SSF55383">
    <property type="entry name" value="Copper amine oxidase, domain N"/>
    <property type="match status" value="1"/>
</dbReference>
<dbReference type="OrthoDB" id="2696313at2"/>
<evidence type="ECO:0000313" key="3">
    <source>
        <dbReference type="EMBL" id="KTD88498.1"/>
    </source>
</evidence>
<keyword evidence="1" id="KW-0732">Signal</keyword>
<name>A0A0W1B4M2_9BACL</name>
<proteinExistence type="predicted"/>
<dbReference type="RefSeq" id="WP_060621609.1">
    <property type="nucleotide sequence ID" value="NZ_LCZJ02000012.1"/>
</dbReference>
<evidence type="ECO:0000256" key="1">
    <source>
        <dbReference type="SAM" id="SignalP"/>
    </source>
</evidence>
<feature type="signal peptide" evidence="1">
    <location>
        <begin position="1"/>
        <end position="21"/>
    </location>
</feature>
<gene>
    <name evidence="3" type="ORF">UQ64_04025</name>
</gene>
<dbReference type="PROSITE" id="PS51257">
    <property type="entry name" value="PROKAR_LIPOPROTEIN"/>
    <property type="match status" value="1"/>
</dbReference>
<evidence type="ECO:0000259" key="2">
    <source>
        <dbReference type="Pfam" id="PF07833"/>
    </source>
</evidence>
<dbReference type="Pfam" id="PF07833">
    <property type="entry name" value="Cu_amine_oxidN1"/>
    <property type="match status" value="1"/>
</dbReference>
<organism evidence="3 4">
    <name type="scientific">Paenibacillus etheri</name>
    <dbReference type="NCBI Taxonomy" id="1306852"/>
    <lineage>
        <taxon>Bacteria</taxon>
        <taxon>Bacillati</taxon>
        <taxon>Bacillota</taxon>
        <taxon>Bacilli</taxon>
        <taxon>Bacillales</taxon>
        <taxon>Paenibacillaceae</taxon>
        <taxon>Paenibacillus</taxon>
    </lineage>
</organism>
<comment type="caution">
    <text evidence="3">The sequence shown here is derived from an EMBL/GenBank/DDBJ whole genome shotgun (WGS) entry which is preliminary data.</text>
</comment>
<dbReference type="Proteomes" id="UP000054709">
    <property type="component" value="Unassembled WGS sequence"/>
</dbReference>
<reference evidence="3 4" key="1">
    <citation type="journal article" date="2015" name="Int. Biodeterior. Biodegradation">
        <title>Physiological and genetic screening methods for the isolation of methyl tert-butyl ether-degrading bacteria for bioremediation purposes.</title>
        <authorList>
            <person name="Guisado I.M."/>
            <person name="Purswani J."/>
            <person name="Gonzalez Lopez J."/>
            <person name="Pozo C."/>
        </authorList>
    </citation>
    <scope>NUCLEOTIDE SEQUENCE [LARGE SCALE GENOMIC DNA]</scope>
    <source>
        <strain evidence="3 4">SH7</strain>
    </source>
</reference>
<accession>A0A0W1B4M2</accession>
<sequence>MNKIIVIGASTLFLAGCGASASIDMDTSMAFNQAQTTEAQLKLIVDGETVLPSLPPFFSGDKVYVPAKVLMEYYSSEQQWDNATKTLTISDGSSRYVLKPGNEYMQGDGYQNALGGPGILRNGNFYIPTDAINSLSGADVKLNASRSEVSITSGDVSTTVRTPSEPLAIATENDQVKLYTALKNGDIYEGFVVEVNGNKHTFNWEAPRLLGYTPEIHYADIDQDGQEEVVVILWLGTGTGMSMQELHVIKPNQWKEMNVPSADKAVSAFVTSKISNEKGDALIQIQVKGSTPSMVTMRYPDRGEDGNLGEKAGIGAVTYYMVEEGKLKAETNVYIGFLESIGTLTFSYKSGNDGMEPESIRFEPHEEYASYVVGKQL</sequence>
<keyword evidence="4" id="KW-1185">Reference proteome</keyword>
<feature type="chain" id="PRO_5006920397" description="Copper amine oxidase-like N-terminal domain-containing protein" evidence="1">
    <location>
        <begin position="22"/>
        <end position="377"/>
    </location>
</feature>
<dbReference type="Gene3D" id="3.30.457.10">
    <property type="entry name" value="Copper amine oxidase-like, N-terminal domain"/>
    <property type="match status" value="1"/>
</dbReference>
<dbReference type="AlphaFoldDB" id="A0A0W1B4M2"/>
<protein>
    <recommendedName>
        <fullName evidence="2">Copper amine oxidase-like N-terminal domain-containing protein</fullName>
    </recommendedName>
</protein>
<feature type="domain" description="Copper amine oxidase-like N-terminal" evidence="2">
    <location>
        <begin position="45"/>
        <end position="151"/>
    </location>
</feature>
<dbReference type="EMBL" id="LCZJ02000012">
    <property type="protein sequence ID" value="KTD88498.1"/>
    <property type="molecule type" value="Genomic_DNA"/>
</dbReference>
<dbReference type="InterPro" id="IPR036582">
    <property type="entry name" value="Mao_N_sf"/>
</dbReference>
<evidence type="ECO:0000313" key="4">
    <source>
        <dbReference type="Proteomes" id="UP000054709"/>
    </source>
</evidence>
<dbReference type="InterPro" id="IPR012854">
    <property type="entry name" value="Cu_amine_oxidase-like_N"/>
</dbReference>